<evidence type="ECO:0000313" key="1">
    <source>
        <dbReference type="EMBL" id="KAK7033599.1"/>
    </source>
</evidence>
<dbReference type="Proteomes" id="UP001383192">
    <property type="component" value="Unassembled WGS sequence"/>
</dbReference>
<dbReference type="EMBL" id="JAYKXP010000061">
    <property type="protein sequence ID" value="KAK7033599.1"/>
    <property type="molecule type" value="Genomic_DNA"/>
</dbReference>
<protein>
    <submittedName>
        <fullName evidence="1">Uncharacterized protein</fullName>
    </submittedName>
</protein>
<comment type="caution">
    <text evidence="1">The sequence shown here is derived from an EMBL/GenBank/DDBJ whole genome shotgun (WGS) entry which is preliminary data.</text>
</comment>
<accession>A0AAW0C445</accession>
<dbReference type="AlphaFoldDB" id="A0AAW0C445"/>
<organism evidence="1 2">
    <name type="scientific">Paramarasmius palmivorus</name>
    <dbReference type="NCBI Taxonomy" id="297713"/>
    <lineage>
        <taxon>Eukaryota</taxon>
        <taxon>Fungi</taxon>
        <taxon>Dikarya</taxon>
        <taxon>Basidiomycota</taxon>
        <taxon>Agaricomycotina</taxon>
        <taxon>Agaricomycetes</taxon>
        <taxon>Agaricomycetidae</taxon>
        <taxon>Agaricales</taxon>
        <taxon>Marasmiineae</taxon>
        <taxon>Marasmiaceae</taxon>
        <taxon>Paramarasmius</taxon>
    </lineage>
</organism>
<proteinExistence type="predicted"/>
<keyword evidence="2" id="KW-1185">Reference proteome</keyword>
<evidence type="ECO:0000313" key="2">
    <source>
        <dbReference type="Proteomes" id="UP001383192"/>
    </source>
</evidence>
<name>A0AAW0C445_9AGAR</name>
<reference evidence="1 2" key="1">
    <citation type="submission" date="2024-01" db="EMBL/GenBank/DDBJ databases">
        <title>A draft genome for a cacao thread blight-causing isolate of Paramarasmius palmivorus.</title>
        <authorList>
            <person name="Baruah I.K."/>
            <person name="Bukari Y."/>
            <person name="Amoako-Attah I."/>
            <person name="Meinhardt L.W."/>
            <person name="Bailey B.A."/>
            <person name="Cohen S.P."/>
        </authorList>
    </citation>
    <scope>NUCLEOTIDE SEQUENCE [LARGE SCALE GENOMIC DNA]</scope>
    <source>
        <strain evidence="1 2">GH-12</strain>
    </source>
</reference>
<sequence>MGCQDFYCCFCAGPLEDAYRAWESFLISDGPDTWPPKDDSEWTWLPTPTKPLNEVLTITHKDGQAWEDWVVVAPMWGEDWVSPPAFGDAYGAIEIDGIENWNPQRQQFLRIHRICLSFVCRRLSITPREMWESLYAPDSIYLLNYNIPGERLLARFHYYDMDGRNEQFFGYAVRKPDFVRQQFYYDTGSMNQTSWILARPNLLPAPVLLVPSKVSPSHRCSVGPLDIPELLDAILEAIVFVSSETIAKELLEDRRNLESPSAILAARTLISLAQVDRWFYHAIVQERQGLYLRAAHNFGWMLPCMPADWREWPQELSPLKFDLYQEYDWRAYLIMFLRKDDVHVRNRWRFQKMTFNFSRGITTMTQDYSAIVWHWSVGKLGIKTCLEAPQPKRWEVLS</sequence>
<gene>
    <name evidence="1" type="ORF">VNI00_012836</name>
</gene>